<dbReference type="InterPro" id="IPR013761">
    <property type="entry name" value="SAM/pointed_sf"/>
</dbReference>
<feature type="repeat" description="MBT" evidence="5">
    <location>
        <begin position="387"/>
        <end position="486"/>
    </location>
</feature>
<dbReference type="GO" id="GO:0003682">
    <property type="term" value="F:chromatin binding"/>
    <property type="evidence" value="ECO:0007669"/>
    <property type="project" value="TreeGrafter"/>
</dbReference>
<feature type="region of interest" description="Disordered" evidence="6">
    <location>
        <begin position="681"/>
        <end position="705"/>
    </location>
</feature>
<protein>
    <recommendedName>
        <fullName evidence="7">SLED domain-containing protein</fullName>
    </recommendedName>
</protein>
<evidence type="ECO:0000256" key="6">
    <source>
        <dbReference type="SAM" id="MobiDB-lite"/>
    </source>
</evidence>
<dbReference type="CDD" id="cd20094">
    <property type="entry name" value="MBT_SFMBT_rpt2"/>
    <property type="match status" value="1"/>
</dbReference>
<feature type="domain" description="SLED" evidence="7">
    <location>
        <begin position="522"/>
        <end position="636"/>
    </location>
</feature>
<dbReference type="Gene3D" id="3.90.1150.190">
    <property type="entry name" value="SLED domain"/>
    <property type="match status" value="1"/>
</dbReference>
<dbReference type="Gene3D" id="2.30.30.140">
    <property type="match status" value="4"/>
</dbReference>
<dbReference type="InterPro" id="IPR021987">
    <property type="entry name" value="SLED"/>
</dbReference>
<dbReference type="PANTHER" id="PTHR12247">
    <property type="entry name" value="POLYCOMB GROUP PROTEIN"/>
    <property type="match status" value="1"/>
</dbReference>
<dbReference type="InterPro" id="IPR004092">
    <property type="entry name" value="Mbt"/>
</dbReference>
<keyword evidence="2" id="KW-0678">Repressor</keyword>
<feature type="compositionally biased region" description="Basic residues" evidence="6">
    <location>
        <begin position="681"/>
        <end position="695"/>
    </location>
</feature>
<evidence type="ECO:0000256" key="3">
    <source>
        <dbReference type="ARBA" id="ARBA00022737"/>
    </source>
</evidence>
<feature type="repeat" description="MBT" evidence="5">
    <location>
        <begin position="156"/>
        <end position="257"/>
    </location>
</feature>
<dbReference type="Gene3D" id="1.10.150.50">
    <property type="entry name" value="Transcription Factor, Ets-1"/>
    <property type="match status" value="1"/>
</dbReference>
<dbReference type="PROSITE" id="PS51079">
    <property type="entry name" value="MBT"/>
    <property type="match status" value="4"/>
</dbReference>
<reference evidence="8" key="2">
    <citation type="submission" date="2018-07" db="EMBL/GenBank/DDBJ databases">
        <authorList>
            <person name="Mckenzie S.K."/>
            <person name="Kronauer D.J.C."/>
        </authorList>
    </citation>
    <scope>NUCLEOTIDE SEQUENCE</scope>
    <source>
        <strain evidence="8">Clonal line C1</strain>
    </source>
</reference>
<evidence type="ECO:0000259" key="7">
    <source>
        <dbReference type="Pfam" id="PF12140"/>
    </source>
</evidence>
<feature type="repeat" description="MBT" evidence="5">
    <location>
        <begin position="269"/>
        <end position="380"/>
    </location>
</feature>
<evidence type="ECO:0000256" key="5">
    <source>
        <dbReference type="PROSITE-ProRule" id="PRU00459"/>
    </source>
</evidence>
<dbReference type="EMBL" id="QOIP01000010">
    <property type="protein sequence ID" value="RLU17561.1"/>
    <property type="molecule type" value="Genomic_DNA"/>
</dbReference>
<dbReference type="CDD" id="cd20096">
    <property type="entry name" value="MBT_SFMBT_rpt4"/>
    <property type="match status" value="1"/>
</dbReference>
<dbReference type="Proteomes" id="UP000279307">
    <property type="component" value="Chromosome 10"/>
</dbReference>
<evidence type="ECO:0000256" key="4">
    <source>
        <dbReference type="ARBA" id="ARBA00023242"/>
    </source>
</evidence>
<evidence type="ECO:0000256" key="2">
    <source>
        <dbReference type="ARBA" id="ARBA00022491"/>
    </source>
</evidence>
<dbReference type="GO" id="GO:0005634">
    <property type="term" value="C:nucleus"/>
    <property type="evidence" value="ECO:0007669"/>
    <property type="project" value="UniProtKB-SubCell"/>
</dbReference>
<dbReference type="GO" id="GO:0042393">
    <property type="term" value="F:histone binding"/>
    <property type="evidence" value="ECO:0007669"/>
    <property type="project" value="TreeGrafter"/>
</dbReference>
<dbReference type="Pfam" id="PF02820">
    <property type="entry name" value="MBT"/>
    <property type="match status" value="4"/>
</dbReference>
<dbReference type="Pfam" id="PF12140">
    <property type="entry name" value="SLED"/>
    <property type="match status" value="1"/>
</dbReference>
<dbReference type="CDD" id="cd20095">
    <property type="entry name" value="MBT_SFMBT_rpt3"/>
    <property type="match status" value="1"/>
</dbReference>
<dbReference type="OrthoDB" id="5917609at2759"/>
<gene>
    <name evidence="8" type="ORF">DMN91_009797</name>
</gene>
<organism evidence="8">
    <name type="scientific">Ooceraea biroi</name>
    <name type="common">Clonal raider ant</name>
    <name type="synonym">Cerapachys biroi</name>
    <dbReference type="NCBI Taxonomy" id="2015173"/>
    <lineage>
        <taxon>Eukaryota</taxon>
        <taxon>Metazoa</taxon>
        <taxon>Ecdysozoa</taxon>
        <taxon>Arthropoda</taxon>
        <taxon>Hexapoda</taxon>
        <taxon>Insecta</taxon>
        <taxon>Pterygota</taxon>
        <taxon>Neoptera</taxon>
        <taxon>Endopterygota</taxon>
        <taxon>Hymenoptera</taxon>
        <taxon>Apocrita</taxon>
        <taxon>Aculeata</taxon>
        <taxon>Formicoidea</taxon>
        <taxon>Formicidae</taxon>
        <taxon>Dorylinae</taxon>
        <taxon>Ooceraea</taxon>
    </lineage>
</organism>
<feature type="region of interest" description="Disordered" evidence="6">
    <location>
        <begin position="751"/>
        <end position="787"/>
    </location>
</feature>
<dbReference type="InterPro" id="IPR050548">
    <property type="entry name" value="PcG_chromatin_remod_factors"/>
</dbReference>
<evidence type="ECO:0000313" key="8">
    <source>
        <dbReference type="EMBL" id="RLU17561.1"/>
    </source>
</evidence>
<dbReference type="AlphaFoldDB" id="A0A3L8DB69"/>
<dbReference type="InterPro" id="IPR038348">
    <property type="entry name" value="SLED_sf"/>
</dbReference>
<keyword evidence="3" id="KW-0677">Repeat</keyword>
<dbReference type="GO" id="GO:0045892">
    <property type="term" value="P:negative regulation of DNA-templated transcription"/>
    <property type="evidence" value="ECO:0007669"/>
    <property type="project" value="TreeGrafter"/>
</dbReference>
<dbReference type="SUPFAM" id="SSF47769">
    <property type="entry name" value="SAM/Pointed domain"/>
    <property type="match status" value="1"/>
</dbReference>
<accession>A0A3L8DB69</accession>
<feature type="repeat" description="MBT" evidence="5">
    <location>
        <begin position="45"/>
        <end position="148"/>
    </location>
</feature>
<reference evidence="8" key="1">
    <citation type="journal article" date="2018" name="Genome Res.">
        <title>The genomic architecture and molecular evolution of ant odorant receptors.</title>
        <authorList>
            <person name="McKenzie S.K."/>
            <person name="Kronauer D.J.C."/>
        </authorList>
    </citation>
    <scope>NUCLEOTIDE SEQUENCE [LARGE SCALE GENOMIC DNA]</scope>
    <source>
        <strain evidence="8">Clonal line C1</strain>
    </source>
</reference>
<comment type="subcellular location">
    <subcellularLocation>
        <location evidence="1">Nucleus</location>
    </subcellularLocation>
</comment>
<sequence length="935" mass="106723">MDVHESRDKPVQDKPVQDGDFLSLTDISARSRYGVLYVKKLEYGFVWQDYLDATKCVEVPQIMFPHVELTLQNSIEIGMSLEVPVQKNNDEEESSYWVASIVMACGPLLRLRYFGGDDRSLEFWFNLTKEAGHELGWSVRNNKRLEPPDVIRERSPDCIDKLHEFLMTARTLPSEMLTGDGLSMADRIKQGMKVEISDVLHPHKLWVATIIENVGGRLLLRYDTPGSSCADFWIFCTSERLHSYGFTSNSNSKWFLEPPSLIVDLHTYEEWKDLLESKPKECQLPEELFNNNASHPKHCFKVGMKVEALIPTDQTKICPATVTKVLDDTHFLVTIDVYSERSDNSDNTITSNNTWLCTAEHPYIFPVGWAEKHGVTFTPPQGWTGDFDWKTYLETSHASAAPENLFGERASAIEAGFECDMRLEAVDPAHEDVICAAHVTKIIDGLLWIKLDNHESSRPDHVVSMHSLQIFPVGWCESNHYPLKPPHDYIEICKRLETSAKEEKKNNILDIPISEPRSSLWCPKIYFNYRCFTGPMISKGKLATLPKAVGPGPVILVMREVLSMIVSVGYRSARILKVLQCDSKPDPGYHLEVLKAKHKNNTYRASVAIVTSGDMVADFCRNICKKLMVCPNLFGPLHVPENECPDECYKTSKTKFTASVGTGKRGKPKGYTSIMVQKPKPWGRRRKKRRGRWANKHKEAHDEYDQEDEMPFMSLDLAKHVIADGHVEEAFDGRQPLSEIDIMIQKGLEKSDKSDDLKTEIPSSNISEDSGSSFNDRKVKDRGACSPSALNLKQHSTRFNQGSDIGRGIKRERDWDTSIESDCSEADAEYIRMQKTQRRPKTRKLDSNPLYWSVDDVFRYLRKTSDCKDLAYRVKQEVQHGCEIDGLAFLLLNLPSLTQHMKLRPSLAMKLCRHVEQVKVTFFLRHIHEVEPEQY</sequence>
<dbReference type="SMART" id="SM00561">
    <property type="entry name" value="MBT"/>
    <property type="match status" value="4"/>
</dbReference>
<dbReference type="PANTHER" id="PTHR12247:SF129">
    <property type="entry name" value="SOP-2-RELATED PROTEIN 3"/>
    <property type="match status" value="1"/>
</dbReference>
<name>A0A3L8DB69_OOCBI</name>
<dbReference type="SUPFAM" id="SSF63748">
    <property type="entry name" value="Tudor/PWWP/MBT"/>
    <property type="match status" value="4"/>
</dbReference>
<comment type="caution">
    <text evidence="8">The sequence shown here is derived from an EMBL/GenBank/DDBJ whole genome shotgun (WGS) entry which is preliminary data.</text>
</comment>
<keyword evidence="4" id="KW-0539">Nucleus</keyword>
<proteinExistence type="predicted"/>
<evidence type="ECO:0000256" key="1">
    <source>
        <dbReference type="ARBA" id="ARBA00004123"/>
    </source>
</evidence>
<feature type="compositionally biased region" description="Polar residues" evidence="6">
    <location>
        <begin position="761"/>
        <end position="774"/>
    </location>
</feature>